<comment type="catalytic activity">
    <reaction evidence="1">
        <text>Hydrolyzes Xaa-Pro-|- bonds to release unblocked, N-terminal dipeptides from substrates including Ala-Pro-|-p-nitroanilide and (sequentially) Tyr-Pro-|-Phe-Pro-|-Gly-Pro-|-Ile.</text>
        <dbReference type="EC" id="3.4.14.11"/>
    </reaction>
</comment>
<evidence type="ECO:0000256" key="4">
    <source>
        <dbReference type="ARBA" id="ARBA00022438"/>
    </source>
</evidence>
<feature type="chain" id="PRO_5006606408" description="Xaa-Pro dipeptidyl-peptidase" evidence="10">
    <location>
        <begin position="24"/>
        <end position="815"/>
    </location>
</feature>
<keyword evidence="10" id="KW-0732">Signal</keyword>
<evidence type="ECO:0000256" key="3">
    <source>
        <dbReference type="ARBA" id="ARBA00012463"/>
    </source>
</evidence>
<proteinExistence type="inferred from homology"/>
<dbReference type="InterPro" id="IPR008252">
    <property type="entry name" value="Pept_S15_Xpro"/>
</dbReference>
<dbReference type="RefSeq" id="WP_058118284.1">
    <property type="nucleotide sequence ID" value="NZ_CP011307.1"/>
</dbReference>
<dbReference type="InterPro" id="IPR029058">
    <property type="entry name" value="AB_hydrolase_fold"/>
</dbReference>
<organism evidence="12 13">
    <name type="scientific">Intestinimonas butyriciproducens</name>
    <dbReference type="NCBI Taxonomy" id="1297617"/>
    <lineage>
        <taxon>Bacteria</taxon>
        <taxon>Bacillati</taxon>
        <taxon>Bacillota</taxon>
        <taxon>Clostridia</taxon>
        <taxon>Eubacteriales</taxon>
        <taxon>Intestinimonas</taxon>
    </lineage>
</organism>
<dbReference type="GO" id="GO:0008236">
    <property type="term" value="F:serine-type peptidase activity"/>
    <property type="evidence" value="ECO:0007669"/>
    <property type="project" value="UniProtKB-KW"/>
</dbReference>
<gene>
    <name evidence="12" type="ORF">IB211_02624c</name>
</gene>
<keyword evidence="5" id="KW-0645">Protease</keyword>
<dbReference type="EC" id="3.4.14.11" evidence="3"/>
<reference evidence="13" key="2">
    <citation type="submission" date="2015-04" db="EMBL/GenBank/DDBJ databases">
        <title>A butyrogenic pathway from the amino acid lysine in a human gut commensal.</title>
        <authorList>
            <person name="de Vos W.M."/>
            <person name="Bui N.T.P."/>
            <person name="Plugge C.M."/>
            <person name="Ritari J."/>
        </authorList>
    </citation>
    <scope>NUCLEOTIDE SEQUENCE [LARGE SCALE GENOMIC DNA]</scope>
    <source>
        <strain evidence="13">AF211</strain>
    </source>
</reference>
<dbReference type="GO" id="GO:0004177">
    <property type="term" value="F:aminopeptidase activity"/>
    <property type="evidence" value="ECO:0007669"/>
    <property type="project" value="UniProtKB-KW"/>
</dbReference>
<name>A0A0S2W7A0_9FIRM</name>
<feature type="signal peptide" evidence="10">
    <location>
        <begin position="1"/>
        <end position="23"/>
    </location>
</feature>
<evidence type="ECO:0000256" key="5">
    <source>
        <dbReference type="ARBA" id="ARBA00022670"/>
    </source>
</evidence>
<dbReference type="Proteomes" id="UP000064844">
    <property type="component" value="Chromosome"/>
</dbReference>
<evidence type="ECO:0000259" key="11">
    <source>
        <dbReference type="PROSITE" id="PS51272"/>
    </source>
</evidence>
<comment type="similarity">
    <text evidence="2">Belongs to the peptidase S15 family.</text>
</comment>
<reference evidence="12 13" key="1">
    <citation type="journal article" date="2015" name="Nat. Commun.">
        <title>Production of butyrate from lysine and the Amadori product fructoselysine by a human gut commensal.</title>
        <authorList>
            <person name="Bui T.P."/>
            <person name="Ritari J."/>
            <person name="Boeren S."/>
            <person name="de Waard P."/>
            <person name="Plugge C.M."/>
            <person name="de Vos W.M."/>
        </authorList>
    </citation>
    <scope>NUCLEOTIDE SEQUENCE [LARGE SCALE GENOMIC DNA]</scope>
    <source>
        <strain evidence="12 13">AF211</strain>
    </source>
</reference>
<feature type="domain" description="SLH" evidence="11">
    <location>
        <begin position="54"/>
        <end position="117"/>
    </location>
</feature>
<dbReference type="Gene3D" id="2.60.120.260">
    <property type="entry name" value="Galactose-binding domain-like"/>
    <property type="match status" value="1"/>
</dbReference>
<evidence type="ECO:0000313" key="12">
    <source>
        <dbReference type="EMBL" id="ALP95015.1"/>
    </source>
</evidence>
<dbReference type="Gene3D" id="1.10.246.70">
    <property type="match status" value="1"/>
</dbReference>
<dbReference type="EMBL" id="CP011307">
    <property type="protein sequence ID" value="ALP95015.1"/>
    <property type="molecule type" value="Genomic_DNA"/>
</dbReference>
<dbReference type="AlphaFoldDB" id="A0A0S2W7A0"/>
<keyword evidence="6" id="KW-0677">Repeat</keyword>
<dbReference type="SMART" id="SM00939">
    <property type="entry name" value="PepX_C"/>
    <property type="match status" value="1"/>
</dbReference>
<dbReference type="eggNOG" id="COG2936">
    <property type="taxonomic scope" value="Bacteria"/>
</dbReference>
<evidence type="ECO:0000256" key="10">
    <source>
        <dbReference type="SAM" id="SignalP"/>
    </source>
</evidence>
<dbReference type="PRINTS" id="PR00923">
    <property type="entry name" value="LACTOPTASE"/>
</dbReference>
<keyword evidence="13" id="KW-1185">Reference proteome</keyword>
<dbReference type="GO" id="GO:0008239">
    <property type="term" value="F:dipeptidyl-peptidase activity"/>
    <property type="evidence" value="ECO:0007669"/>
    <property type="project" value="UniProtKB-EC"/>
</dbReference>
<dbReference type="SUPFAM" id="SSF49785">
    <property type="entry name" value="Galactose-binding domain-like"/>
    <property type="match status" value="1"/>
</dbReference>
<dbReference type="Gene3D" id="3.40.50.1820">
    <property type="entry name" value="alpha/beta hydrolase"/>
    <property type="match status" value="1"/>
</dbReference>
<evidence type="ECO:0000313" key="13">
    <source>
        <dbReference type="Proteomes" id="UP000064844"/>
    </source>
</evidence>
<accession>A0A0S2W7A0</accession>
<evidence type="ECO:0000256" key="8">
    <source>
        <dbReference type="ARBA" id="ARBA00022825"/>
    </source>
</evidence>
<evidence type="ECO:0000256" key="2">
    <source>
        <dbReference type="ARBA" id="ARBA00010819"/>
    </source>
</evidence>
<evidence type="ECO:0000256" key="6">
    <source>
        <dbReference type="ARBA" id="ARBA00022737"/>
    </source>
</evidence>
<dbReference type="SUPFAM" id="SSF53474">
    <property type="entry name" value="alpha/beta-Hydrolases"/>
    <property type="match status" value="1"/>
</dbReference>
<evidence type="ECO:0000256" key="1">
    <source>
        <dbReference type="ARBA" id="ARBA00000123"/>
    </source>
</evidence>
<dbReference type="KEGG" id="ibu:IB211_02624c"/>
<keyword evidence="4" id="KW-0031">Aminopeptidase</keyword>
<dbReference type="STRING" id="1297617.IB211_02624c"/>
<keyword evidence="7 12" id="KW-0378">Hydrolase</keyword>
<dbReference type="Pfam" id="PF02129">
    <property type="entry name" value="Peptidase_S15"/>
    <property type="match status" value="1"/>
</dbReference>
<sequence length="815" mass="88143">MKRIFSVFLSLALAVSLFPAALAEESAGMDRGALAQRLAELCGYADELEGYAAQPSAFSDVAEEDECRAAVNLLRDKGLMQGDGSGAFRPSVPATRADAVTVLLRWAGLTEAQIGAYGSYDSACLMASLGLSGDLAGGIKDEGELTDLYETVKPLYDALHAEVPAPYFVDGAALPIFPYDTVIREVVYVETDVDTDGDGKADKVQVLVQRPAATDRGMKAASIFEARPYSAGCTDAYDLDTWNAHIVDARLTEATASTSTGKEDWDWHASSEPGPATLEVQTAGGAGAAGDGGDVWSNTENVDAYDYWLVRGYAYVSCSGLGTLGSDGFETCASADETAAFASVVRWLAGDEGVKAYSDKNSGVEVKADWSNGNVAMSGQSYAGSTAFAVASTGVEGLKTIVPRAGIASWYDYYRSQGIAAGGLYYPGDDCNILADYCMSRQLDETDYASIQADYEAYLEEMIAEQDALSGDYNRFWDERNYTNGAENLKCSALIIHGLNDFNVRPKQFDLMYDAFRTAKQEVKLLLHQGAHYTPEQIEGLDLNGILGRWYAHYLYGVDNGAEREAEVRVQSNTDLSWNIYDAWGDAVESIVLSAGEGESRFTSDLGVTSFDTSLADVEEGWIEYCSDMDYTWEQEMIAGATGASAVYTFDIEKDMHISGTPTVTVRASADRPTGILSAMLVDLAPEGGMEAVMLEQYGEGVATETVEANGLWYGGGLAAKDLTQFSMTSTDNKIVTRGWMDIQNRTSIYRVDMVEPGVFYTLTLELQPMDYTVKAGHKLALVLYSVDPEVTYWPEAVTNFTVDNTGTYVTIPVR</sequence>
<dbReference type="InterPro" id="IPR013736">
    <property type="entry name" value="Xaa-Pro_dipept_C"/>
</dbReference>
<dbReference type="InterPro" id="IPR001119">
    <property type="entry name" value="SLH_dom"/>
</dbReference>
<protein>
    <recommendedName>
        <fullName evidence="3">Xaa-Pro dipeptidyl-peptidase</fullName>
        <ecNumber evidence="3">3.4.14.11</ecNumber>
    </recommendedName>
    <alternativeName>
        <fullName evidence="9">X-prolyl-dipeptidyl aminopeptidase</fullName>
    </alternativeName>
</protein>
<evidence type="ECO:0000256" key="7">
    <source>
        <dbReference type="ARBA" id="ARBA00022801"/>
    </source>
</evidence>
<dbReference type="PATRIC" id="fig|1297617.4.peg.2701"/>
<keyword evidence="8" id="KW-0720">Serine protease</keyword>
<dbReference type="InterPro" id="IPR000383">
    <property type="entry name" value="Xaa-Pro-like_dom"/>
</dbReference>
<dbReference type="GO" id="GO:0006508">
    <property type="term" value="P:proteolysis"/>
    <property type="evidence" value="ECO:0007669"/>
    <property type="project" value="UniProtKB-KW"/>
</dbReference>
<dbReference type="InterPro" id="IPR008979">
    <property type="entry name" value="Galactose-bd-like_sf"/>
</dbReference>
<dbReference type="Pfam" id="PF00395">
    <property type="entry name" value="SLH"/>
    <property type="match status" value="1"/>
</dbReference>
<dbReference type="Pfam" id="PF08530">
    <property type="entry name" value="PepX_C"/>
    <property type="match status" value="1"/>
</dbReference>
<evidence type="ECO:0000256" key="9">
    <source>
        <dbReference type="ARBA" id="ARBA00030045"/>
    </source>
</evidence>
<dbReference type="PROSITE" id="PS51272">
    <property type="entry name" value="SLH"/>
    <property type="match status" value="1"/>
</dbReference>